<sequence length="362" mass="38115">MRVWSVVGVRPEFVMATPVARELAAGGHDATLVHTGQHHDDALSTVFFEELSLPVPDHSLEVGSASRVEQVAVGVERLVPLLDADDPDVVLVYGDTTSTLIGALAARATGTNLAHVESGLRSGDWRMSEERTRVLVDHVAGLRLAPTPAAVATLEAEGVTEGVRCVGDVRGDAVAMTRTVAAATPETPAEFVLATVHRAETVDDAATLRAVLAGLAGSSRPVVLPLHPRTADRLREHGLYEWAATRLTLVEPTGYPAFLRLLDEATAVATDSGGVQREASYLGTPCVTLRETTEWTGTVERGHNTLAGTDSRSIRSAVDDAVADSGHPADPPTGAAAAIVEAVEAWRPVDREAETPPLVGVR</sequence>
<dbReference type="InterPro" id="IPR003331">
    <property type="entry name" value="UDP_GlcNAc_Epimerase_2_dom"/>
</dbReference>
<feature type="domain" description="UDP-N-acetylglucosamine 2-epimerase" evidence="1">
    <location>
        <begin position="28"/>
        <end position="325"/>
    </location>
</feature>
<accession>A0ABD5WQF7</accession>
<dbReference type="CDD" id="cd03786">
    <property type="entry name" value="GTB_UDP-GlcNAc_2-Epimerase"/>
    <property type="match status" value="1"/>
</dbReference>
<comment type="caution">
    <text evidence="2">The sequence shown here is derived from an EMBL/GenBank/DDBJ whole genome shotgun (WGS) entry which is preliminary data.</text>
</comment>
<keyword evidence="3" id="KW-1185">Reference proteome</keyword>
<evidence type="ECO:0000313" key="3">
    <source>
        <dbReference type="Proteomes" id="UP001596388"/>
    </source>
</evidence>
<evidence type="ECO:0000313" key="2">
    <source>
        <dbReference type="EMBL" id="MFC7095800.1"/>
    </source>
</evidence>
<dbReference type="EMBL" id="JBHTAG010000001">
    <property type="protein sequence ID" value="MFC7095800.1"/>
    <property type="molecule type" value="Genomic_DNA"/>
</dbReference>
<dbReference type="InterPro" id="IPR029767">
    <property type="entry name" value="WecB-like"/>
</dbReference>
<dbReference type="RefSeq" id="WP_276239788.1">
    <property type="nucleotide sequence ID" value="NZ_CP119991.1"/>
</dbReference>
<reference evidence="2 3" key="1">
    <citation type="journal article" date="2019" name="Int. J. Syst. Evol. Microbiol.">
        <title>The Global Catalogue of Microorganisms (GCM) 10K type strain sequencing project: providing services to taxonomists for standard genome sequencing and annotation.</title>
        <authorList>
            <consortium name="The Broad Institute Genomics Platform"/>
            <consortium name="The Broad Institute Genome Sequencing Center for Infectious Disease"/>
            <person name="Wu L."/>
            <person name="Ma J."/>
        </authorList>
    </citation>
    <scope>NUCLEOTIDE SEQUENCE [LARGE SCALE GENOMIC DNA]</scope>
    <source>
        <strain evidence="2 3">DT55</strain>
    </source>
</reference>
<dbReference type="Gene3D" id="3.40.50.2000">
    <property type="entry name" value="Glycogen Phosphorylase B"/>
    <property type="match status" value="2"/>
</dbReference>
<proteinExistence type="predicted"/>
<name>A0ABD5WQF7_9EURY</name>
<protein>
    <submittedName>
        <fullName evidence="2">Non-hydrolyzing UDP-N-acetylglucosamine 2-epimerase</fullName>
        <ecNumber evidence="2">5.1.3.14</ecNumber>
    </submittedName>
</protein>
<dbReference type="GO" id="GO:0008761">
    <property type="term" value="F:UDP-N-acetylglucosamine 2-epimerase activity"/>
    <property type="evidence" value="ECO:0007669"/>
    <property type="project" value="UniProtKB-EC"/>
</dbReference>
<dbReference type="EC" id="5.1.3.14" evidence="2"/>
<evidence type="ECO:0000259" key="1">
    <source>
        <dbReference type="Pfam" id="PF02350"/>
    </source>
</evidence>
<dbReference type="Pfam" id="PF02350">
    <property type="entry name" value="Epimerase_2"/>
    <property type="match status" value="1"/>
</dbReference>
<dbReference type="SUPFAM" id="SSF53756">
    <property type="entry name" value="UDP-Glycosyltransferase/glycogen phosphorylase"/>
    <property type="match status" value="1"/>
</dbReference>
<organism evidence="2 3">
    <name type="scientific">Halobaculum marinum</name>
    <dbReference type="NCBI Taxonomy" id="3031996"/>
    <lineage>
        <taxon>Archaea</taxon>
        <taxon>Methanobacteriati</taxon>
        <taxon>Methanobacteriota</taxon>
        <taxon>Stenosarchaea group</taxon>
        <taxon>Halobacteria</taxon>
        <taxon>Halobacteriales</taxon>
        <taxon>Haloferacaceae</taxon>
        <taxon>Halobaculum</taxon>
    </lineage>
</organism>
<gene>
    <name evidence="2" type="primary">wecB</name>
    <name evidence="2" type="ORF">ACFQKD_00650</name>
</gene>
<keyword evidence="2" id="KW-0413">Isomerase</keyword>
<dbReference type="GeneID" id="79271779"/>
<dbReference type="PANTHER" id="PTHR43174">
    <property type="entry name" value="UDP-N-ACETYLGLUCOSAMINE 2-EPIMERASE"/>
    <property type="match status" value="1"/>
</dbReference>
<dbReference type="PANTHER" id="PTHR43174:SF1">
    <property type="entry name" value="UDP-N-ACETYLGLUCOSAMINE 2-EPIMERASE"/>
    <property type="match status" value="1"/>
</dbReference>
<dbReference type="AlphaFoldDB" id="A0ABD5WQF7"/>
<dbReference type="Proteomes" id="UP001596388">
    <property type="component" value="Unassembled WGS sequence"/>
</dbReference>
<dbReference type="NCBIfam" id="TIGR00236">
    <property type="entry name" value="wecB"/>
    <property type="match status" value="1"/>
</dbReference>